<comment type="caution">
    <text evidence="13">The sequence shown here is derived from an EMBL/GenBank/DDBJ whole genome shotgun (WGS) entry which is preliminary data.</text>
</comment>
<keyword evidence="2 10" id="KW-0808">Transferase</keyword>
<dbReference type="GO" id="GO:0006612">
    <property type="term" value="P:protein targeting to membrane"/>
    <property type="evidence" value="ECO:0007669"/>
    <property type="project" value="TreeGrafter"/>
</dbReference>
<dbReference type="GO" id="GO:0019706">
    <property type="term" value="F:protein-cysteine S-palmitoyltransferase activity"/>
    <property type="evidence" value="ECO:0007669"/>
    <property type="project" value="UniProtKB-EC"/>
</dbReference>
<evidence type="ECO:0000256" key="3">
    <source>
        <dbReference type="ARBA" id="ARBA00022692"/>
    </source>
</evidence>
<evidence type="ECO:0000256" key="10">
    <source>
        <dbReference type="RuleBase" id="RU079119"/>
    </source>
</evidence>
<keyword evidence="7" id="KW-0449">Lipoprotein</keyword>
<reference evidence="13 14" key="1">
    <citation type="submission" date="2017-04" db="EMBL/GenBank/DDBJ databases">
        <title>Draft genome sequence of Tuber borchii Vittad., a whitish edible truffle.</title>
        <authorList>
            <consortium name="DOE Joint Genome Institute"/>
            <person name="Murat C."/>
            <person name="Kuo A."/>
            <person name="Barry K.W."/>
            <person name="Clum A."/>
            <person name="Dockter R.B."/>
            <person name="Fauchery L."/>
            <person name="Iotti M."/>
            <person name="Kohler A."/>
            <person name="Labutti K."/>
            <person name="Lindquist E.A."/>
            <person name="Lipzen A."/>
            <person name="Ohm R.A."/>
            <person name="Wang M."/>
            <person name="Grigoriev I.V."/>
            <person name="Zambonelli A."/>
            <person name="Martin F.M."/>
        </authorList>
    </citation>
    <scope>NUCLEOTIDE SEQUENCE [LARGE SCALE GENOMIC DNA]</scope>
    <source>
        <strain evidence="13 14">Tbo3840</strain>
    </source>
</reference>
<evidence type="ECO:0000256" key="7">
    <source>
        <dbReference type="ARBA" id="ARBA00023288"/>
    </source>
</evidence>
<feature type="domain" description="Palmitoyltransferase DHHC" evidence="12">
    <location>
        <begin position="250"/>
        <end position="369"/>
    </location>
</feature>
<dbReference type="EMBL" id="NESQ01000095">
    <property type="protein sequence ID" value="PUU79302.1"/>
    <property type="molecule type" value="Genomic_DNA"/>
</dbReference>
<feature type="transmembrane region" description="Helical" evidence="10">
    <location>
        <begin position="60"/>
        <end position="80"/>
    </location>
</feature>
<feature type="transmembrane region" description="Helical" evidence="10">
    <location>
        <begin position="295"/>
        <end position="318"/>
    </location>
</feature>
<dbReference type="PROSITE" id="PS50216">
    <property type="entry name" value="DHHC"/>
    <property type="match status" value="1"/>
</dbReference>
<feature type="transmembrane region" description="Helical" evidence="10">
    <location>
        <begin position="330"/>
        <end position="350"/>
    </location>
</feature>
<protein>
    <recommendedName>
        <fullName evidence="10">Palmitoyltransferase</fullName>
        <ecNumber evidence="10">2.3.1.225</ecNumber>
    </recommendedName>
</protein>
<evidence type="ECO:0000313" key="14">
    <source>
        <dbReference type="Proteomes" id="UP000244722"/>
    </source>
</evidence>
<evidence type="ECO:0000256" key="11">
    <source>
        <dbReference type="SAM" id="MobiDB-lite"/>
    </source>
</evidence>
<feature type="region of interest" description="Disordered" evidence="11">
    <location>
        <begin position="119"/>
        <end position="224"/>
    </location>
</feature>
<evidence type="ECO:0000256" key="5">
    <source>
        <dbReference type="ARBA" id="ARBA00023136"/>
    </source>
</evidence>
<keyword evidence="3 10" id="KW-0812">Transmembrane</keyword>
<organism evidence="13 14">
    <name type="scientific">Tuber borchii</name>
    <name type="common">White truffle</name>
    <dbReference type="NCBI Taxonomy" id="42251"/>
    <lineage>
        <taxon>Eukaryota</taxon>
        <taxon>Fungi</taxon>
        <taxon>Dikarya</taxon>
        <taxon>Ascomycota</taxon>
        <taxon>Pezizomycotina</taxon>
        <taxon>Pezizomycetes</taxon>
        <taxon>Pezizales</taxon>
        <taxon>Tuberaceae</taxon>
        <taxon>Tuber</taxon>
    </lineage>
</organism>
<dbReference type="PANTHER" id="PTHR22883:SF147">
    <property type="entry name" value="PALMITOYLTRANSFERASE"/>
    <property type="match status" value="1"/>
</dbReference>
<evidence type="ECO:0000256" key="8">
    <source>
        <dbReference type="ARBA" id="ARBA00023315"/>
    </source>
</evidence>
<keyword evidence="4 10" id="KW-1133">Transmembrane helix</keyword>
<dbReference type="Proteomes" id="UP000244722">
    <property type="component" value="Unassembled WGS sequence"/>
</dbReference>
<comment type="catalytic activity">
    <reaction evidence="9 10">
        <text>L-cysteinyl-[protein] + hexadecanoyl-CoA = S-hexadecanoyl-L-cysteinyl-[protein] + CoA</text>
        <dbReference type="Rhea" id="RHEA:36683"/>
        <dbReference type="Rhea" id="RHEA-COMP:10131"/>
        <dbReference type="Rhea" id="RHEA-COMP:11032"/>
        <dbReference type="ChEBI" id="CHEBI:29950"/>
        <dbReference type="ChEBI" id="CHEBI:57287"/>
        <dbReference type="ChEBI" id="CHEBI:57379"/>
        <dbReference type="ChEBI" id="CHEBI:74151"/>
        <dbReference type="EC" id="2.3.1.225"/>
    </reaction>
</comment>
<evidence type="ECO:0000256" key="6">
    <source>
        <dbReference type="ARBA" id="ARBA00023139"/>
    </source>
</evidence>
<dbReference type="GO" id="GO:0005794">
    <property type="term" value="C:Golgi apparatus"/>
    <property type="evidence" value="ECO:0007669"/>
    <property type="project" value="TreeGrafter"/>
</dbReference>
<evidence type="ECO:0000256" key="2">
    <source>
        <dbReference type="ARBA" id="ARBA00022679"/>
    </source>
</evidence>
<dbReference type="InterPro" id="IPR001594">
    <property type="entry name" value="Palmitoyltrfase_DHHC"/>
</dbReference>
<dbReference type="OrthoDB" id="331948at2759"/>
<feature type="transmembrane region" description="Helical" evidence="10">
    <location>
        <begin position="25"/>
        <end position="48"/>
    </location>
</feature>
<keyword evidence="8 10" id="KW-0012">Acyltransferase</keyword>
<keyword evidence="6" id="KW-0564">Palmitate</keyword>
<name>A0A2T6ZUY5_TUBBO</name>
<dbReference type="GO" id="GO:0016020">
    <property type="term" value="C:membrane"/>
    <property type="evidence" value="ECO:0007669"/>
    <property type="project" value="UniProtKB-SubCell"/>
</dbReference>
<comment type="subcellular location">
    <subcellularLocation>
        <location evidence="1">Membrane</location>
        <topology evidence="1">Multi-pass membrane protein</topology>
    </subcellularLocation>
</comment>
<dbReference type="AlphaFoldDB" id="A0A2T6ZUY5"/>
<comment type="domain">
    <text evidence="10">The DHHC domain is required for palmitoyltransferase activity.</text>
</comment>
<proteinExistence type="inferred from homology"/>
<dbReference type="EC" id="2.3.1.225" evidence="10"/>
<evidence type="ECO:0000313" key="13">
    <source>
        <dbReference type="EMBL" id="PUU79302.1"/>
    </source>
</evidence>
<dbReference type="STRING" id="42251.A0A2T6ZUY5"/>
<evidence type="ECO:0000256" key="4">
    <source>
        <dbReference type="ARBA" id="ARBA00022989"/>
    </source>
</evidence>
<dbReference type="PANTHER" id="PTHR22883">
    <property type="entry name" value="ZINC FINGER DHHC DOMAIN CONTAINING PROTEIN"/>
    <property type="match status" value="1"/>
</dbReference>
<keyword evidence="5 10" id="KW-0472">Membrane</keyword>
<sequence>MGSGWLEAKEVRGPSKHALNRWVSYTMPVIMAGLVGFATWVFVALVCVNHLLIGQGRKGTAIALLVIYFVLFLLMSSAYLRVVWVISVSPGFIAKQSTDSEDEKFPGSVESRSDAEIGLGGVQAEGLRKEEETIQLPEPMTIAGSPPENETESLPNPPPQPGSAKGVPRPALSPETTAQPTNGSSTLSFPASSNPPLQSPARQGVFPENALGSRPYYTHGPPRPQTSAGYRNLDEWFQRDAFVCENDGLPRWCVHCQLWKPDRSHHCSELQRCVWRMDHFCPWVGGVVAEPSYKFFYQMVFYGALYCLFLIVSIAVIFRQQINDNGNQDARWAACLALACVFGLFSGVMAGSTTQLVYRNVSTIDSLNYKTKVYQLALHDPNAAQTPPPGQQISAVMPARVWLPREPGPGQKQRCFAIVSTQPGDNPWRLASTLENFKEVLGYSFWDWWLPIKRSPLEAKKSGEGWYRWNEELLARLKHQAGITQPSKSN</sequence>
<evidence type="ECO:0000259" key="12">
    <source>
        <dbReference type="Pfam" id="PF01529"/>
    </source>
</evidence>
<gene>
    <name evidence="13" type="ORF">B9Z19DRAFT_1082124</name>
</gene>
<evidence type="ECO:0000256" key="9">
    <source>
        <dbReference type="ARBA" id="ARBA00048048"/>
    </source>
</evidence>
<dbReference type="Pfam" id="PF01529">
    <property type="entry name" value="DHHC"/>
    <property type="match status" value="1"/>
</dbReference>
<accession>A0A2T6ZUY5</accession>
<dbReference type="InterPro" id="IPR039859">
    <property type="entry name" value="PFA4/ZDH16/20/ERF2-like"/>
</dbReference>
<keyword evidence="14" id="KW-1185">Reference proteome</keyword>
<evidence type="ECO:0000256" key="1">
    <source>
        <dbReference type="ARBA" id="ARBA00004141"/>
    </source>
</evidence>
<dbReference type="GO" id="GO:0005783">
    <property type="term" value="C:endoplasmic reticulum"/>
    <property type="evidence" value="ECO:0007669"/>
    <property type="project" value="TreeGrafter"/>
</dbReference>
<feature type="compositionally biased region" description="Polar residues" evidence="11">
    <location>
        <begin position="174"/>
        <end position="196"/>
    </location>
</feature>
<comment type="similarity">
    <text evidence="10">Belongs to the DHHC palmitoyltransferase family.</text>
</comment>